<dbReference type="InterPro" id="IPR012495">
    <property type="entry name" value="TadE-like_dom"/>
</dbReference>
<organism evidence="3 4">
    <name type="scientific">Alteraurantiacibacter buctensis</name>
    <dbReference type="NCBI Taxonomy" id="1503981"/>
    <lineage>
        <taxon>Bacteria</taxon>
        <taxon>Pseudomonadati</taxon>
        <taxon>Pseudomonadota</taxon>
        <taxon>Alphaproteobacteria</taxon>
        <taxon>Sphingomonadales</taxon>
        <taxon>Erythrobacteraceae</taxon>
        <taxon>Alteraurantiacibacter</taxon>
    </lineage>
</organism>
<proteinExistence type="predicted"/>
<evidence type="ECO:0000256" key="1">
    <source>
        <dbReference type="SAM" id="Phobius"/>
    </source>
</evidence>
<comment type="caution">
    <text evidence="3">The sequence shown here is derived from an EMBL/GenBank/DDBJ whole genome shotgun (WGS) entry which is preliminary data.</text>
</comment>
<dbReference type="OrthoDB" id="7409794at2"/>
<dbReference type="RefSeq" id="WP_160772156.1">
    <property type="nucleotide sequence ID" value="NZ_WTYV01000004.1"/>
</dbReference>
<dbReference type="EMBL" id="WTYV01000004">
    <property type="protein sequence ID" value="MXO72234.1"/>
    <property type="molecule type" value="Genomic_DNA"/>
</dbReference>
<keyword evidence="1" id="KW-1133">Transmembrane helix</keyword>
<protein>
    <submittedName>
        <fullName evidence="3">Pilus assembly protein</fullName>
    </submittedName>
</protein>
<keyword evidence="1" id="KW-0472">Membrane</keyword>
<sequence length="154" mass="16237">MMRRALSLLRRALRCQAGSMAIETAIIAPVLIALSIGGFEIGSIVARQTELQSAAAEAAAIVRAATPATSEERTAIRDVVATSTGLSTGQVSVTEIYRCADATAYVTSEADCSTGVVINKFIRLAIADTYHPLWAEFGIGSELTFDVTRTVQVG</sequence>
<feature type="domain" description="TadE-like" evidence="2">
    <location>
        <begin position="18"/>
        <end position="59"/>
    </location>
</feature>
<dbReference type="Proteomes" id="UP000466966">
    <property type="component" value="Unassembled WGS sequence"/>
</dbReference>
<evidence type="ECO:0000313" key="4">
    <source>
        <dbReference type="Proteomes" id="UP000466966"/>
    </source>
</evidence>
<accession>A0A844Z0K0</accession>
<dbReference type="AlphaFoldDB" id="A0A844Z0K0"/>
<keyword evidence="1" id="KW-0812">Transmembrane</keyword>
<gene>
    <name evidence="3" type="ORF">GRI99_11410</name>
</gene>
<evidence type="ECO:0000259" key="2">
    <source>
        <dbReference type="Pfam" id="PF07811"/>
    </source>
</evidence>
<evidence type="ECO:0000313" key="3">
    <source>
        <dbReference type="EMBL" id="MXO72234.1"/>
    </source>
</evidence>
<keyword evidence="4" id="KW-1185">Reference proteome</keyword>
<name>A0A844Z0K0_9SPHN</name>
<dbReference type="Pfam" id="PF07811">
    <property type="entry name" value="TadE"/>
    <property type="match status" value="1"/>
</dbReference>
<feature type="transmembrane region" description="Helical" evidence="1">
    <location>
        <begin position="20"/>
        <end position="39"/>
    </location>
</feature>
<reference evidence="3 4" key="1">
    <citation type="submission" date="2019-12" db="EMBL/GenBank/DDBJ databases">
        <title>Genomic-based taxomic classification of the family Erythrobacteraceae.</title>
        <authorList>
            <person name="Xu L."/>
        </authorList>
    </citation>
    <scope>NUCLEOTIDE SEQUENCE [LARGE SCALE GENOMIC DNA]</scope>
    <source>
        <strain evidence="3 4">M0322</strain>
    </source>
</reference>